<feature type="compositionally biased region" description="Polar residues" evidence="1">
    <location>
        <begin position="100"/>
        <end position="114"/>
    </location>
</feature>
<dbReference type="Gene3D" id="2.130.10.10">
    <property type="entry name" value="YVTN repeat-like/Quinoprotein amine dehydrogenase"/>
    <property type="match status" value="1"/>
</dbReference>
<evidence type="ECO:0000313" key="2">
    <source>
        <dbReference type="EMBL" id="KAI7804122.1"/>
    </source>
</evidence>
<keyword evidence="3" id="KW-1185">Reference proteome</keyword>
<reference evidence="2" key="1">
    <citation type="submission" date="2021-02" db="EMBL/GenBank/DDBJ databases">
        <title>Comparative genomics reveals that relaxation of natural selection precedes convergent phenotypic evolution of cavefish.</title>
        <authorList>
            <person name="Peng Z."/>
        </authorList>
    </citation>
    <scope>NUCLEOTIDE SEQUENCE</scope>
    <source>
        <tissue evidence="2">Muscle</tissue>
    </source>
</reference>
<accession>A0A9W7WJF7</accession>
<dbReference type="Proteomes" id="UP001059041">
    <property type="component" value="Linkage Group LG11"/>
</dbReference>
<dbReference type="PANTHER" id="PTHR44525">
    <property type="entry name" value="WD REPEAT-CONTAINING PROTEIN 27"/>
    <property type="match status" value="1"/>
</dbReference>
<dbReference type="InterPro" id="IPR001680">
    <property type="entry name" value="WD40_rpt"/>
</dbReference>
<sequence>MWDLRSARCVRRYESHVNRCHQCTATFSPCGRFIATGSEDHSAYIYDTRSSGFLHKLQRHSDTVLNVAFNPANPESAFGKVDSEPQAFQVTEEERDLWDLSSSSDCARTSQSSR</sequence>
<name>A0A9W7WJF7_TRIRA</name>
<evidence type="ECO:0000256" key="1">
    <source>
        <dbReference type="SAM" id="MobiDB-lite"/>
    </source>
</evidence>
<proteinExistence type="predicted"/>
<feature type="region of interest" description="Disordered" evidence="1">
    <location>
        <begin position="92"/>
        <end position="114"/>
    </location>
</feature>
<dbReference type="InterPro" id="IPR015943">
    <property type="entry name" value="WD40/YVTN_repeat-like_dom_sf"/>
</dbReference>
<dbReference type="InterPro" id="IPR036322">
    <property type="entry name" value="WD40_repeat_dom_sf"/>
</dbReference>
<dbReference type="PANTHER" id="PTHR44525:SF1">
    <property type="entry name" value="WD REPEAT-CONTAINING PROTEIN 27"/>
    <property type="match status" value="1"/>
</dbReference>
<evidence type="ECO:0000313" key="3">
    <source>
        <dbReference type="Proteomes" id="UP001059041"/>
    </source>
</evidence>
<dbReference type="EMBL" id="JAFHDT010000011">
    <property type="protein sequence ID" value="KAI7804122.1"/>
    <property type="molecule type" value="Genomic_DNA"/>
</dbReference>
<organism evidence="2 3">
    <name type="scientific">Triplophysa rosa</name>
    <name type="common">Cave loach</name>
    <dbReference type="NCBI Taxonomy" id="992332"/>
    <lineage>
        <taxon>Eukaryota</taxon>
        <taxon>Metazoa</taxon>
        <taxon>Chordata</taxon>
        <taxon>Craniata</taxon>
        <taxon>Vertebrata</taxon>
        <taxon>Euteleostomi</taxon>
        <taxon>Actinopterygii</taxon>
        <taxon>Neopterygii</taxon>
        <taxon>Teleostei</taxon>
        <taxon>Ostariophysi</taxon>
        <taxon>Cypriniformes</taxon>
        <taxon>Nemacheilidae</taxon>
        <taxon>Triplophysa</taxon>
    </lineage>
</organism>
<dbReference type="AlphaFoldDB" id="A0A9W7WJF7"/>
<gene>
    <name evidence="2" type="ORF">IRJ41_024655</name>
</gene>
<dbReference type="InterPro" id="IPR042411">
    <property type="entry name" value="WDR27"/>
</dbReference>
<dbReference type="Pfam" id="PF00400">
    <property type="entry name" value="WD40"/>
    <property type="match status" value="1"/>
</dbReference>
<dbReference type="SMART" id="SM00320">
    <property type="entry name" value="WD40"/>
    <property type="match status" value="1"/>
</dbReference>
<protein>
    <submittedName>
        <fullName evidence="2">WD repeat-containing protein 27</fullName>
    </submittedName>
</protein>
<dbReference type="SUPFAM" id="SSF50978">
    <property type="entry name" value="WD40 repeat-like"/>
    <property type="match status" value="1"/>
</dbReference>
<comment type="caution">
    <text evidence="2">The sequence shown here is derived from an EMBL/GenBank/DDBJ whole genome shotgun (WGS) entry which is preliminary data.</text>
</comment>